<sequence length="146" mass="16608">MTLFKRILCFYMAFQVLLASTGFAMYEHWCLMRGSKTVSLVHKQTCSIRHNEILKPYSKECTNSIQRSKCCAEKVSLQKIQTPSAHGHSVDLVGQYVGAILASLPLYFSPRTWFSPAISFRLPHYYSAAPPLHGRSMLVFIQSFLI</sequence>
<dbReference type="Pfam" id="PF26622">
    <property type="entry name" value="DUF8199"/>
    <property type="match status" value="1"/>
</dbReference>
<dbReference type="RefSeq" id="WP_114464112.1">
    <property type="nucleotide sequence ID" value="NZ_QPIW01000036.1"/>
</dbReference>
<dbReference type="EMBL" id="QPIW01000036">
    <property type="protein sequence ID" value="RDB02768.1"/>
    <property type="molecule type" value="Genomic_DNA"/>
</dbReference>
<evidence type="ECO:0000313" key="1">
    <source>
        <dbReference type="EMBL" id="RDB02768.1"/>
    </source>
</evidence>
<dbReference type="Proteomes" id="UP000253141">
    <property type="component" value="Unassembled WGS sequence"/>
</dbReference>
<dbReference type="OrthoDB" id="952405at2"/>
<dbReference type="InterPro" id="IPR058512">
    <property type="entry name" value="DUF8199"/>
</dbReference>
<accession>A0A369HZI7</accession>
<gene>
    <name evidence="1" type="ORF">DVG78_27015</name>
</gene>
<comment type="caution">
    <text evidence="1">The sequence shown here is derived from an EMBL/GenBank/DDBJ whole genome shotgun (WGS) entry which is preliminary data.</text>
</comment>
<dbReference type="InterPro" id="IPR058060">
    <property type="entry name" value="HYC_CC_PP"/>
</dbReference>
<dbReference type="NCBIfam" id="NF047658">
    <property type="entry name" value="HYC_CC_PP"/>
    <property type="match status" value="1"/>
</dbReference>
<reference evidence="1 2" key="1">
    <citation type="submission" date="2018-07" db="EMBL/GenBank/DDBJ databases">
        <title>Genome analysis of Runella aurantiaca.</title>
        <authorList>
            <person name="Yang X."/>
        </authorList>
    </citation>
    <scope>NUCLEOTIDE SEQUENCE [LARGE SCALE GENOMIC DNA]</scope>
    <source>
        <strain evidence="1 2">YX9</strain>
    </source>
</reference>
<protein>
    <submittedName>
        <fullName evidence="1">Uncharacterized protein</fullName>
    </submittedName>
</protein>
<evidence type="ECO:0000313" key="2">
    <source>
        <dbReference type="Proteomes" id="UP000253141"/>
    </source>
</evidence>
<name>A0A369HZI7_9BACT</name>
<organism evidence="1 2">
    <name type="scientific">Runella aurantiaca</name>
    <dbReference type="NCBI Taxonomy" id="2282308"/>
    <lineage>
        <taxon>Bacteria</taxon>
        <taxon>Pseudomonadati</taxon>
        <taxon>Bacteroidota</taxon>
        <taxon>Cytophagia</taxon>
        <taxon>Cytophagales</taxon>
        <taxon>Spirosomataceae</taxon>
        <taxon>Runella</taxon>
    </lineage>
</organism>
<proteinExistence type="predicted"/>
<keyword evidence="2" id="KW-1185">Reference proteome</keyword>
<dbReference type="AlphaFoldDB" id="A0A369HZI7"/>